<evidence type="ECO:0000256" key="6">
    <source>
        <dbReference type="SAM" id="MobiDB-lite"/>
    </source>
</evidence>
<dbReference type="PROSITE" id="PS50110">
    <property type="entry name" value="RESPONSE_REGULATORY"/>
    <property type="match status" value="1"/>
</dbReference>
<dbReference type="PANTHER" id="PTHR43214:SF41">
    <property type="entry name" value="NITRATE_NITRITE RESPONSE REGULATOR PROTEIN NARP"/>
    <property type="match status" value="1"/>
</dbReference>
<dbReference type="InterPro" id="IPR011006">
    <property type="entry name" value="CheY-like_superfamily"/>
</dbReference>
<feature type="modified residue" description="4-aspartylphosphate" evidence="5">
    <location>
        <position position="58"/>
    </location>
</feature>
<evidence type="ECO:0000256" key="4">
    <source>
        <dbReference type="ARBA" id="ARBA00023163"/>
    </source>
</evidence>
<gene>
    <name evidence="8" type="ORF">MHK08_01430</name>
</gene>
<dbReference type="PANTHER" id="PTHR43214">
    <property type="entry name" value="TWO-COMPONENT RESPONSE REGULATOR"/>
    <property type="match status" value="1"/>
</dbReference>
<feature type="region of interest" description="Disordered" evidence="6">
    <location>
        <begin position="143"/>
        <end position="165"/>
    </location>
</feature>
<dbReference type="SMART" id="SM00421">
    <property type="entry name" value="HTH_LUXR"/>
    <property type="match status" value="1"/>
</dbReference>
<dbReference type="InterPro" id="IPR001789">
    <property type="entry name" value="Sig_transdc_resp-reg_receiver"/>
</dbReference>
<keyword evidence="9" id="KW-1185">Reference proteome</keyword>
<dbReference type="EMBL" id="JAKRDF010000001">
    <property type="protein sequence ID" value="MCG7275147.1"/>
    <property type="molecule type" value="Genomic_DNA"/>
</dbReference>
<dbReference type="SUPFAM" id="SSF46894">
    <property type="entry name" value="C-terminal effector domain of the bipartite response regulators"/>
    <property type="match status" value="1"/>
</dbReference>
<dbReference type="SMART" id="SM00448">
    <property type="entry name" value="REC"/>
    <property type="match status" value="1"/>
</dbReference>
<feature type="domain" description="Response regulatory" evidence="7">
    <location>
        <begin position="7"/>
        <end position="123"/>
    </location>
</feature>
<dbReference type="Pfam" id="PF00196">
    <property type="entry name" value="GerE"/>
    <property type="match status" value="1"/>
</dbReference>
<evidence type="ECO:0000259" key="7">
    <source>
        <dbReference type="PROSITE" id="PS50110"/>
    </source>
</evidence>
<dbReference type="SUPFAM" id="SSF52172">
    <property type="entry name" value="CheY-like"/>
    <property type="match status" value="1"/>
</dbReference>
<evidence type="ECO:0000256" key="3">
    <source>
        <dbReference type="ARBA" id="ARBA00023125"/>
    </source>
</evidence>
<name>A0ABS9PR40_9CORY</name>
<evidence type="ECO:0000313" key="9">
    <source>
        <dbReference type="Proteomes" id="UP001521911"/>
    </source>
</evidence>
<dbReference type="InterPro" id="IPR000792">
    <property type="entry name" value="Tscrpt_reg_LuxR_C"/>
</dbReference>
<evidence type="ECO:0000256" key="5">
    <source>
        <dbReference type="PROSITE-ProRule" id="PRU00169"/>
    </source>
</evidence>
<keyword evidence="1 5" id="KW-0597">Phosphoprotein</keyword>
<dbReference type="CDD" id="cd17535">
    <property type="entry name" value="REC_NarL-like"/>
    <property type="match status" value="1"/>
</dbReference>
<evidence type="ECO:0000313" key="8">
    <source>
        <dbReference type="EMBL" id="MCG7275147.1"/>
    </source>
</evidence>
<accession>A0ABS9PR40</accession>
<comment type="caution">
    <text evidence="8">The sequence shown here is derived from an EMBL/GenBank/DDBJ whole genome shotgun (WGS) entry which is preliminary data.</text>
</comment>
<dbReference type="Proteomes" id="UP001521911">
    <property type="component" value="Unassembled WGS sequence"/>
</dbReference>
<evidence type="ECO:0000256" key="2">
    <source>
        <dbReference type="ARBA" id="ARBA00023015"/>
    </source>
</evidence>
<reference evidence="8 9" key="1">
    <citation type="submission" date="2022-02" db="EMBL/GenBank/DDBJ databases">
        <title>Uncovering new skin microbiome diversity through culturing and metagenomics.</title>
        <authorList>
            <person name="Conlan S."/>
            <person name="Deming C."/>
            <person name="Nisc Comparative Sequencing Program N."/>
            <person name="Segre J.A."/>
        </authorList>
    </citation>
    <scope>NUCLEOTIDE SEQUENCE [LARGE SCALE GENOMIC DNA]</scope>
    <source>
        <strain evidence="8 9">ACRQV</strain>
    </source>
</reference>
<keyword evidence="2" id="KW-0805">Transcription regulation</keyword>
<evidence type="ECO:0000256" key="1">
    <source>
        <dbReference type="ARBA" id="ARBA00022553"/>
    </source>
</evidence>
<dbReference type="RefSeq" id="WP_239178697.1">
    <property type="nucleotide sequence ID" value="NZ_JAKRDF010000001.1"/>
</dbReference>
<proteinExistence type="predicted"/>
<dbReference type="InterPro" id="IPR039420">
    <property type="entry name" value="WalR-like"/>
</dbReference>
<keyword evidence="3" id="KW-0238">DNA-binding</keyword>
<dbReference type="Pfam" id="PF00072">
    <property type="entry name" value="Response_reg"/>
    <property type="match status" value="1"/>
</dbReference>
<organism evidence="8 9">
    <name type="scientific">Corynebacterium singulare</name>
    <dbReference type="NCBI Taxonomy" id="161899"/>
    <lineage>
        <taxon>Bacteria</taxon>
        <taxon>Bacillati</taxon>
        <taxon>Actinomycetota</taxon>
        <taxon>Actinomycetes</taxon>
        <taxon>Mycobacteriales</taxon>
        <taxon>Corynebacteriaceae</taxon>
        <taxon>Corynebacterium</taxon>
    </lineage>
</organism>
<dbReference type="Gene3D" id="3.40.50.2300">
    <property type="match status" value="1"/>
</dbReference>
<dbReference type="InterPro" id="IPR058245">
    <property type="entry name" value="NreC/VraR/RcsB-like_REC"/>
</dbReference>
<dbReference type="InterPro" id="IPR016032">
    <property type="entry name" value="Sig_transdc_resp-reg_C-effctor"/>
</dbReference>
<sequence length="225" mass="24276">MSQPPYRLLIVDDDHIALQALSRYFSTTDDFLVVATVPNGQDALALLQHEPVDVVLADIHMPSMNGLALLKEIKGLAYPPVFVAITALDNDKTVMKVLANGGSGYILKSQTPESVIQSVRDAATGGLVVSPNAVQHLIEKIPGTQPAHSRPSPLIDTLTSTSSPMSQADKDVLKLLCQGKNNMEIAAAMHYSESATKKRVSKLIHQFDARSRLDLVVTMLGPSQK</sequence>
<protein>
    <submittedName>
        <fullName evidence="8">Response regulator transcription factor</fullName>
    </submittedName>
</protein>
<keyword evidence="4" id="KW-0804">Transcription</keyword>